<dbReference type="PANTHER" id="PTHR37691">
    <property type="entry name" value="BLR3518 PROTEIN"/>
    <property type="match status" value="1"/>
</dbReference>
<dbReference type="InterPro" id="IPR027396">
    <property type="entry name" value="DsrEFH-like"/>
</dbReference>
<sequence length="136" mass="15451">MIKILYKLNTRIVNRKEVIDMGEIKVIFHIDELNKWKLLLKNVSNLLHAVDVEKCNIEVMANSEAVKLYTINVDLNSEISVMKKLNSKGVKFVACNNALNSYGIKKEDLMECVDIVPVGVLELINKQAEGYAYIKP</sequence>
<comment type="caution">
    <text evidence="1">The sequence shown here is derived from an EMBL/GenBank/DDBJ whole genome shotgun (WGS) entry which is preliminary data.</text>
</comment>
<accession>A0A2T0B2D1</accession>
<evidence type="ECO:0000313" key="2">
    <source>
        <dbReference type="Proteomes" id="UP000239706"/>
    </source>
</evidence>
<gene>
    <name evidence="1" type="ORF">CLLI_19550</name>
</gene>
<keyword evidence="2" id="KW-1185">Reference proteome</keyword>
<dbReference type="PANTHER" id="PTHR37691:SF1">
    <property type="entry name" value="BLR3518 PROTEIN"/>
    <property type="match status" value="1"/>
</dbReference>
<dbReference type="Pfam" id="PF02635">
    <property type="entry name" value="DsrE"/>
    <property type="match status" value="1"/>
</dbReference>
<name>A0A2T0B2D1_9CLOT</name>
<reference evidence="1 2" key="1">
    <citation type="submission" date="2018-03" db="EMBL/GenBank/DDBJ databases">
        <title>Genome sequence of Clostridium liquoris DSM 100320.</title>
        <authorList>
            <person name="Poehlein A."/>
            <person name="Daniel R."/>
        </authorList>
    </citation>
    <scope>NUCLEOTIDE SEQUENCE [LARGE SCALE GENOMIC DNA]</scope>
    <source>
        <strain evidence="1 2">DSM 100320</strain>
    </source>
</reference>
<proteinExistence type="predicted"/>
<dbReference type="AlphaFoldDB" id="A0A2T0B2D1"/>
<organism evidence="1 2">
    <name type="scientific">Clostridium liquoris</name>
    <dbReference type="NCBI Taxonomy" id="1289519"/>
    <lineage>
        <taxon>Bacteria</taxon>
        <taxon>Bacillati</taxon>
        <taxon>Bacillota</taxon>
        <taxon>Clostridia</taxon>
        <taxon>Eubacteriales</taxon>
        <taxon>Clostridiaceae</taxon>
        <taxon>Clostridium</taxon>
    </lineage>
</organism>
<dbReference type="Gene3D" id="3.40.1260.10">
    <property type="entry name" value="DsrEFH-like"/>
    <property type="match status" value="1"/>
</dbReference>
<dbReference type="Proteomes" id="UP000239706">
    <property type="component" value="Unassembled WGS sequence"/>
</dbReference>
<protein>
    <submittedName>
        <fullName evidence="1">DsrE/DsrF-like family protein</fullName>
    </submittedName>
</protein>
<evidence type="ECO:0000313" key="1">
    <source>
        <dbReference type="EMBL" id="PRR78035.1"/>
    </source>
</evidence>
<dbReference type="InterPro" id="IPR003787">
    <property type="entry name" value="Sulphur_relay_DsrE/F-like"/>
</dbReference>
<dbReference type="EMBL" id="PVXO01000052">
    <property type="protein sequence ID" value="PRR78035.1"/>
    <property type="molecule type" value="Genomic_DNA"/>
</dbReference>
<dbReference type="SUPFAM" id="SSF75169">
    <property type="entry name" value="DsrEFH-like"/>
    <property type="match status" value="1"/>
</dbReference>